<feature type="region of interest" description="Disordered" evidence="1">
    <location>
        <begin position="732"/>
        <end position="787"/>
    </location>
</feature>
<dbReference type="Pfam" id="PF08238">
    <property type="entry name" value="Sel1"/>
    <property type="match status" value="3"/>
</dbReference>
<dbReference type="GO" id="GO:0032153">
    <property type="term" value="C:cell division site"/>
    <property type="evidence" value="ECO:0007669"/>
    <property type="project" value="TreeGrafter"/>
</dbReference>
<feature type="compositionally biased region" description="Polar residues" evidence="1">
    <location>
        <begin position="301"/>
        <end position="324"/>
    </location>
</feature>
<feature type="region of interest" description="Disordered" evidence="1">
    <location>
        <begin position="84"/>
        <end position="416"/>
    </location>
</feature>
<dbReference type="SUPFAM" id="SSF81901">
    <property type="entry name" value="HCP-like"/>
    <property type="match status" value="1"/>
</dbReference>
<keyword evidence="3" id="KW-1185">Reference proteome</keyword>
<dbReference type="InterPro" id="IPR011990">
    <property type="entry name" value="TPR-like_helical_dom_sf"/>
</dbReference>
<feature type="compositionally biased region" description="Low complexity" evidence="1">
    <location>
        <begin position="359"/>
        <end position="371"/>
    </location>
</feature>
<feature type="compositionally biased region" description="Basic and acidic residues" evidence="1">
    <location>
        <begin position="740"/>
        <end position="767"/>
    </location>
</feature>
<feature type="compositionally biased region" description="Low complexity" evidence="1">
    <location>
        <begin position="325"/>
        <end position="336"/>
    </location>
</feature>
<feature type="compositionally biased region" description="Low complexity" evidence="1">
    <location>
        <begin position="275"/>
        <end position="286"/>
    </location>
</feature>
<dbReference type="EMBL" id="CAVMBE010000104">
    <property type="protein sequence ID" value="CAK4034112.1"/>
    <property type="molecule type" value="Genomic_DNA"/>
</dbReference>
<feature type="compositionally biased region" description="Polar residues" evidence="1">
    <location>
        <begin position="106"/>
        <end position="119"/>
    </location>
</feature>
<evidence type="ECO:0000256" key="1">
    <source>
        <dbReference type="SAM" id="MobiDB-lite"/>
    </source>
</evidence>
<comment type="caution">
    <text evidence="2">The sequence shown here is derived from an EMBL/GenBank/DDBJ whole genome shotgun (WGS) entry which is preliminary data.</text>
</comment>
<dbReference type="GO" id="GO:0010972">
    <property type="term" value="P:negative regulation of G2/M transition of mitotic cell cycle"/>
    <property type="evidence" value="ECO:0007669"/>
    <property type="project" value="TreeGrafter"/>
</dbReference>
<feature type="region of interest" description="Disordered" evidence="1">
    <location>
        <begin position="447"/>
        <end position="533"/>
    </location>
</feature>
<feature type="compositionally biased region" description="Basic and acidic residues" evidence="1">
    <location>
        <begin position="341"/>
        <end position="353"/>
    </location>
</feature>
<proteinExistence type="predicted"/>
<protein>
    <submittedName>
        <fullName evidence="2">Mitosis inhibitor nif1</fullName>
    </submittedName>
</protein>
<name>A0AAI8Z824_9PEZI</name>
<evidence type="ECO:0000313" key="3">
    <source>
        <dbReference type="Proteomes" id="UP001296104"/>
    </source>
</evidence>
<reference evidence="2" key="1">
    <citation type="submission" date="2023-11" db="EMBL/GenBank/DDBJ databases">
        <authorList>
            <person name="Alioto T."/>
            <person name="Alioto T."/>
            <person name="Gomez Garrido J."/>
        </authorList>
    </citation>
    <scope>NUCLEOTIDE SEQUENCE</scope>
</reference>
<dbReference type="InterPro" id="IPR052945">
    <property type="entry name" value="Mitotic_Regulator"/>
</dbReference>
<dbReference type="InterPro" id="IPR006597">
    <property type="entry name" value="Sel1-like"/>
</dbReference>
<feature type="compositionally biased region" description="Polar residues" evidence="1">
    <location>
        <begin position="191"/>
        <end position="207"/>
    </location>
</feature>
<feature type="region of interest" description="Disordered" evidence="1">
    <location>
        <begin position="1"/>
        <end position="42"/>
    </location>
</feature>
<evidence type="ECO:0000313" key="2">
    <source>
        <dbReference type="EMBL" id="CAK4034112.1"/>
    </source>
</evidence>
<organism evidence="2 3">
    <name type="scientific">Lecanosticta acicola</name>
    <dbReference type="NCBI Taxonomy" id="111012"/>
    <lineage>
        <taxon>Eukaryota</taxon>
        <taxon>Fungi</taxon>
        <taxon>Dikarya</taxon>
        <taxon>Ascomycota</taxon>
        <taxon>Pezizomycotina</taxon>
        <taxon>Dothideomycetes</taxon>
        <taxon>Dothideomycetidae</taxon>
        <taxon>Mycosphaerellales</taxon>
        <taxon>Mycosphaerellaceae</taxon>
        <taxon>Lecanosticta</taxon>
    </lineage>
</organism>
<dbReference type="AlphaFoldDB" id="A0AAI8Z824"/>
<dbReference type="Proteomes" id="UP001296104">
    <property type="component" value="Unassembled WGS sequence"/>
</dbReference>
<feature type="compositionally biased region" description="Basic and acidic residues" evidence="1">
    <location>
        <begin position="501"/>
        <end position="512"/>
    </location>
</feature>
<dbReference type="PANTHER" id="PTHR43628">
    <property type="entry name" value="ACTIVATOR OF C KINASE PROTEIN 1-RELATED"/>
    <property type="match status" value="1"/>
</dbReference>
<accession>A0AAI8Z824</accession>
<gene>
    <name evidence="2" type="ORF">LECACI_7A009270</name>
</gene>
<sequence>MGPRPTHLNLAEGRKDEFDPPKMPFAHRDLPSPRAGEIPPALSPLDAFAMHSRMLARKFEEQGDNGRRMSRLSPVMVAKEIGNRPGYFRSLSTESKMDDLAEEETSPISQRNPNVSEASPSKERPLSHYPTLDRASMATEPDDMPAVPTPFFDAQERQPNARAKEAPVDYFGIAHRASSPEPIDSRFVNVQAPSPNDYPSLTNSIDSVATHRSHPRTMTNDSQRSYRSQNSDRGLAVPQSPRHPKSSRSFQSIRSVPPDSDHEDAQSANGSQVMSSSRKCSGSSASRPQSPFSPWMHSVHRSPSMTSEYSMNGSQQFPRATTNFSRPMSSSGSRPSFDTRPSFDSRSSQERQRLPHRQASGASSSSTGHSSRPAMSRQGSADDAPADFHDLVTPSQLSTEHLPDRAGTPNGISPGSYIYAKYALPRGRHMQGESQEFRDSWIQKQSEWDRNHNRQPSKQLHQQHHERTSSDMAPAQEARASPVPQDAGRSGRSLTPVANEARSRSADPRALDRTATALHRPTPSVRTDSTDRTIRATPLHKRAVSADLSAEEHLDIGIAAHDAGQTNKSTYHLRLASIAGLPTAMLLYALACRHGWGMRPNAEEGVKWLRKAIDTSGLDVADAEQKLNSGNHKIDPAERKKRKAQYALAIYELGVSSRNGWGCKKDPLLALRCYEIAGDMGDADALAEAGYCYAQGIGCKKDMKKAASLYRKAEERGMSMAGNSWIYKPKYMDDASSAPSEKDKKEKRPDTAVSRDSRKDGRPETRARSRSIFGRSKKEKPPAMPVS</sequence>
<feature type="compositionally biased region" description="Basic and acidic residues" evidence="1">
    <location>
        <begin position="12"/>
        <end position="31"/>
    </location>
</feature>
<dbReference type="Gene3D" id="1.25.40.10">
    <property type="entry name" value="Tetratricopeptide repeat domain"/>
    <property type="match status" value="1"/>
</dbReference>
<dbReference type="SMART" id="SM00671">
    <property type="entry name" value="SEL1"/>
    <property type="match status" value="3"/>
</dbReference>
<dbReference type="PANTHER" id="PTHR43628:SF11">
    <property type="entry name" value="PROTEIN DSF2"/>
    <property type="match status" value="1"/>
</dbReference>
<feature type="compositionally biased region" description="Polar residues" evidence="1">
    <location>
        <begin position="216"/>
        <end position="232"/>
    </location>
</feature>